<reference evidence="9 10" key="1">
    <citation type="journal article" date="2024" name="G3 (Bethesda)">
        <title>Genome assembly of Hibiscus sabdariffa L. provides insights into metabolisms of medicinal natural products.</title>
        <authorList>
            <person name="Kim T."/>
        </authorList>
    </citation>
    <scope>NUCLEOTIDE SEQUENCE [LARGE SCALE GENOMIC DNA]</scope>
    <source>
        <strain evidence="9">TK-2024</strain>
        <tissue evidence="9">Old leaves</tissue>
    </source>
</reference>
<dbReference type="NCBIfam" id="TIGR01568">
    <property type="entry name" value="A_thal_3678"/>
    <property type="match status" value="1"/>
</dbReference>
<dbReference type="Proteomes" id="UP001472677">
    <property type="component" value="Unassembled WGS sequence"/>
</dbReference>
<feature type="domain" description="OVATE" evidence="8">
    <location>
        <begin position="125"/>
        <end position="184"/>
    </location>
</feature>
<name>A0ABR2CC53_9ROSI</name>
<keyword evidence="3 6" id="KW-0805">Transcription regulation</keyword>
<accession>A0ABR2CC53</accession>
<evidence type="ECO:0000256" key="1">
    <source>
        <dbReference type="ARBA" id="ARBA00004123"/>
    </source>
</evidence>
<feature type="region of interest" description="Disordered" evidence="7">
    <location>
        <begin position="1"/>
        <end position="20"/>
    </location>
</feature>
<organism evidence="9 10">
    <name type="scientific">Hibiscus sabdariffa</name>
    <name type="common">roselle</name>
    <dbReference type="NCBI Taxonomy" id="183260"/>
    <lineage>
        <taxon>Eukaryota</taxon>
        <taxon>Viridiplantae</taxon>
        <taxon>Streptophyta</taxon>
        <taxon>Embryophyta</taxon>
        <taxon>Tracheophyta</taxon>
        <taxon>Spermatophyta</taxon>
        <taxon>Magnoliopsida</taxon>
        <taxon>eudicotyledons</taxon>
        <taxon>Gunneridae</taxon>
        <taxon>Pentapetalae</taxon>
        <taxon>rosids</taxon>
        <taxon>malvids</taxon>
        <taxon>Malvales</taxon>
        <taxon>Malvaceae</taxon>
        <taxon>Malvoideae</taxon>
        <taxon>Hibiscus</taxon>
    </lineage>
</organism>
<proteinExistence type="predicted"/>
<sequence length="227" mass="24999">MKLPALFKTKGPTSKQPWQWPSCKHPKTLSFRTGDGVFKTVNSMFFDPDDGGGVETPESWFTNSSRSASFSTESDHGGESLEMLVRGARSERLFFEPGGDTSSILVEGNKAGGAASFLFKESVVLAMESEDPYVDFRRSMEEMVEMHGMKDWDCLEELLGWYLKANGKNNHGFIINAFIDLVLAITSSSDSTSYSSVVSSFSSSSPLCSTGTDFYQLEVEDQNTVLP</sequence>
<dbReference type="PANTHER" id="PTHR33057:SF26">
    <property type="entry name" value="TRANSCRIPTION REPRESSOR OFP13"/>
    <property type="match status" value="1"/>
</dbReference>
<dbReference type="InterPro" id="IPR038933">
    <property type="entry name" value="Ovate"/>
</dbReference>
<evidence type="ECO:0000256" key="4">
    <source>
        <dbReference type="ARBA" id="ARBA00023163"/>
    </source>
</evidence>
<evidence type="ECO:0000313" key="10">
    <source>
        <dbReference type="Proteomes" id="UP001472677"/>
    </source>
</evidence>
<protein>
    <recommendedName>
        <fullName evidence="6">Transcription repressor</fullName>
    </recommendedName>
    <alternativeName>
        <fullName evidence="6">Ovate family protein</fullName>
    </alternativeName>
</protein>
<dbReference type="PANTHER" id="PTHR33057">
    <property type="entry name" value="TRANSCRIPTION REPRESSOR OFP7-RELATED"/>
    <property type="match status" value="1"/>
</dbReference>
<dbReference type="EMBL" id="JBBPBM010000056">
    <property type="protein sequence ID" value="KAK8517086.1"/>
    <property type="molecule type" value="Genomic_DNA"/>
</dbReference>
<evidence type="ECO:0000256" key="6">
    <source>
        <dbReference type="RuleBase" id="RU367028"/>
    </source>
</evidence>
<evidence type="ECO:0000256" key="2">
    <source>
        <dbReference type="ARBA" id="ARBA00022491"/>
    </source>
</evidence>
<evidence type="ECO:0000256" key="3">
    <source>
        <dbReference type="ARBA" id="ARBA00023015"/>
    </source>
</evidence>
<evidence type="ECO:0000259" key="8">
    <source>
        <dbReference type="PROSITE" id="PS51754"/>
    </source>
</evidence>
<comment type="subcellular location">
    <subcellularLocation>
        <location evidence="1 6">Nucleus</location>
    </subcellularLocation>
</comment>
<dbReference type="InterPro" id="IPR006458">
    <property type="entry name" value="Ovate_C"/>
</dbReference>
<evidence type="ECO:0000313" key="9">
    <source>
        <dbReference type="EMBL" id="KAK8517086.1"/>
    </source>
</evidence>
<evidence type="ECO:0000256" key="5">
    <source>
        <dbReference type="ARBA" id="ARBA00023242"/>
    </source>
</evidence>
<keyword evidence="5 6" id="KW-0539">Nucleus</keyword>
<dbReference type="Pfam" id="PF04844">
    <property type="entry name" value="Ovate"/>
    <property type="match status" value="1"/>
</dbReference>
<keyword evidence="2 6" id="KW-0678">Repressor</keyword>
<keyword evidence="4 6" id="KW-0804">Transcription</keyword>
<keyword evidence="10" id="KW-1185">Reference proteome</keyword>
<comment type="function">
    <text evidence="6">Transcriptional repressor that regulates multiple aspects of plant growth and development.</text>
</comment>
<dbReference type="PROSITE" id="PS51754">
    <property type="entry name" value="OVATE"/>
    <property type="match status" value="1"/>
</dbReference>
<comment type="caution">
    <text evidence="9">The sequence shown here is derived from an EMBL/GenBank/DDBJ whole genome shotgun (WGS) entry which is preliminary data.</text>
</comment>
<gene>
    <name evidence="9" type="ORF">V6N12_032285</name>
</gene>
<evidence type="ECO:0000256" key="7">
    <source>
        <dbReference type="SAM" id="MobiDB-lite"/>
    </source>
</evidence>